<comment type="caution">
    <text evidence="1">The sequence shown here is derived from an EMBL/GenBank/DDBJ whole genome shotgun (WGS) entry which is preliminary data.</text>
</comment>
<feature type="non-terminal residue" evidence="1">
    <location>
        <position position="83"/>
    </location>
</feature>
<keyword evidence="2" id="KW-1185">Reference proteome</keyword>
<proteinExistence type="predicted"/>
<gene>
    <name evidence="1" type="ORF">EFY87_05700</name>
</gene>
<name>A0A3M9MG19_9MICO</name>
<organism evidence="1 2">
    <name type="scientific">Flexivirga caeni</name>
    <dbReference type="NCBI Taxonomy" id="2294115"/>
    <lineage>
        <taxon>Bacteria</taxon>
        <taxon>Bacillati</taxon>
        <taxon>Actinomycetota</taxon>
        <taxon>Actinomycetes</taxon>
        <taxon>Micrococcales</taxon>
        <taxon>Dermacoccaceae</taxon>
        <taxon>Flexivirga</taxon>
    </lineage>
</organism>
<evidence type="ECO:0000313" key="1">
    <source>
        <dbReference type="EMBL" id="RNI24444.1"/>
    </source>
</evidence>
<accession>A0A3M9MG19</accession>
<protein>
    <submittedName>
        <fullName evidence="1">Uncharacterized protein</fullName>
    </submittedName>
</protein>
<reference evidence="1 2" key="1">
    <citation type="submission" date="2018-11" db="EMBL/GenBank/DDBJ databases">
        <title>Draft genome of Simplicispira Flexivirga sp. BO-16.</title>
        <authorList>
            <person name="Im W.T."/>
        </authorList>
    </citation>
    <scope>NUCLEOTIDE SEQUENCE [LARGE SCALE GENOMIC DNA]</scope>
    <source>
        <strain evidence="1 2">BO-16</strain>
    </source>
</reference>
<evidence type="ECO:0000313" key="2">
    <source>
        <dbReference type="Proteomes" id="UP000271678"/>
    </source>
</evidence>
<dbReference type="EMBL" id="RJJQ01000003">
    <property type="protein sequence ID" value="RNI24444.1"/>
    <property type="molecule type" value="Genomic_DNA"/>
</dbReference>
<sequence>MLEHMDDDVAVIFGDTAPRWDDAAVASVHRMLTDALVGETDGLAQIRVLEELKGAICARQAKVTVAVHERQRAADAARGLDRG</sequence>
<dbReference type="AlphaFoldDB" id="A0A3M9MG19"/>
<dbReference type="Proteomes" id="UP000271678">
    <property type="component" value="Unassembled WGS sequence"/>
</dbReference>